<dbReference type="SMART" id="SM00710">
    <property type="entry name" value="PbH1"/>
    <property type="match status" value="7"/>
</dbReference>
<dbReference type="SUPFAM" id="SSF51126">
    <property type="entry name" value="Pectin lyase-like"/>
    <property type="match status" value="1"/>
</dbReference>
<gene>
    <name evidence="2" type="ORF">DQG23_03710</name>
</gene>
<dbReference type="InterPro" id="IPR013783">
    <property type="entry name" value="Ig-like_fold"/>
</dbReference>
<feature type="domain" description="Pesticidal crystal protein Cry22Aa Ig-like" evidence="1">
    <location>
        <begin position="800"/>
        <end position="872"/>
    </location>
</feature>
<evidence type="ECO:0000313" key="2">
    <source>
        <dbReference type="EMBL" id="RAV23309.1"/>
    </source>
</evidence>
<dbReference type="EMBL" id="QMFB01000001">
    <property type="protein sequence ID" value="RAV23309.1"/>
    <property type="molecule type" value="Genomic_DNA"/>
</dbReference>
<comment type="caution">
    <text evidence="2">The sequence shown here is derived from an EMBL/GenBank/DDBJ whole genome shotgun (WGS) entry which is preliminary data.</text>
</comment>
<evidence type="ECO:0000259" key="1">
    <source>
        <dbReference type="Pfam" id="PF16403"/>
    </source>
</evidence>
<dbReference type="InterPro" id="IPR032179">
    <property type="entry name" value="Cry22Aa_Ig-like"/>
</dbReference>
<organism evidence="2 3">
    <name type="scientific">Paenibacillus contaminans</name>
    <dbReference type="NCBI Taxonomy" id="450362"/>
    <lineage>
        <taxon>Bacteria</taxon>
        <taxon>Bacillati</taxon>
        <taxon>Bacillota</taxon>
        <taxon>Bacilli</taxon>
        <taxon>Bacillales</taxon>
        <taxon>Paenibacillaceae</taxon>
        <taxon>Paenibacillus</taxon>
    </lineage>
</organism>
<sequence>MNRIDAKGVYRMRKWMFSNTAVRKNRMHVVILLLIMMLGTNVYAEPQNAWEEPFPATLSPQIYYVSSSEGNDVNSGLSSSAPWKSLSKVSSVSFNPGDSVLLKRGDTWTGETLYLHGSGTSSDWIKLSAYGSGDRPMISPYLSPEAVPAPDPSSAANNGLLYAIKLSSTAGWKISGLEIANSRSGIVYINDAPGTRDGLWVEDCYIHDITKWPLSPYPAAENRDAELQVMPYSVGIYTFLQSGERLQNVTVKNTVIERTDGPLEIRHADRVTIDSITALDSYREGIQLTGINYDYPGPGQPEGSLTNSRILRSGLHGMAWGTAGLQFNAVHDFVADHVEIGYTVSPNSPDGVGIDFEGLNKNVTVKNSYIHDNEDEAVMYYRNPIWSGGIDNVNTSLIDNLFENNGIKNDGVHAAFLVHQYNADNGGTISGNTIVKAYPEQPLNMVLERNPKATELWPSGSYNIFGNVVKLPNGNVIHNASTQFNGLQGENGWYYQQFDGSGYSDMQWDAVQEAWQGITNALSIGEDWQSASNGIDSVRKWISPSDGRIRITGKAKNSASTFEDGVKVSVLKNDIPIWGPYPITGVMGLAHDIELDVTSGDRIYFVVQSNGSPSQTRTNWSPFIEEIVFPSNSGQEEEELPVYKASSDYSNVQGNNQWRYDQASGTDYSALVWNADYGLWEGTVPLMYVADNWQHPSDNMDSVRTWEAPENGTIAIKGTAKKRDSESGDGVNISILKNGELLWTQLVTSFTGASHDLEAVVNKGDLIRFIVNCNEETSYDVTLWDPSVTYSHSLTKRPVITLAGNNPLVVEMNDPFIEPGYQAQDQFGADLTAQVQVTGSVRADKIGTYNLFYNSADSNHLVARTVTRTVYVRDTTAPSITIDAPVNGSYSDAESLLPAFNVSDAGSGVDPTKTTVTLDGTPIQHGTNIKLYSLPLGSHTLTVIAQDFAGNTGTASVTFETTANLSSLKALVAAFRVNGWIGNHGIANSLTKKLEHGNLQAFLNEVQAQSGKHIQTEAAGYLIRDAQALLDL</sequence>
<keyword evidence="3" id="KW-1185">Reference proteome</keyword>
<dbReference type="AlphaFoldDB" id="A0A329MTH2"/>
<dbReference type="InterPro" id="IPR006626">
    <property type="entry name" value="PbH1"/>
</dbReference>
<dbReference type="InterPro" id="IPR011050">
    <property type="entry name" value="Pectin_lyase_fold/virulence"/>
</dbReference>
<proteinExistence type="predicted"/>
<dbReference type="Pfam" id="PF16403">
    <property type="entry name" value="Bact_surface_Ig-like"/>
    <property type="match status" value="1"/>
</dbReference>
<accession>A0A329MTH2</accession>
<protein>
    <recommendedName>
        <fullName evidence="1">Pesticidal crystal protein Cry22Aa Ig-like domain-containing protein</fullName>
    </recommendedName>
</protein>
<name>A0A329MTH2_9BACL</name>
<dbReference type="Gene3D" id="2.60.40.10">
    <property type="entry name" value="Immunoglobulins"/>
    <property type="match status" value="2"/>
</dbReference>
<dbReference type="Proteomes" id="UP000250369">
    <property type="component" value="Unassembled WGS sequence"/>
</dbReference>
<reference evidence="2 3" key="1">
    <citation type="journal article" date="2009" name="Int. J. Syst. Evol. Microbiol.">
        <title>Paenibacillus contaminans sp. nov., isolated from a contaminated laboratory plate.</title>
        <authorList>
            <person name="Chou J.H."/>
            <person name="Lee J.H."/>
            <person name="Lin M.C."/>
            <person name="Chang P.S."/>
            <person name="Arun A.B."/>
            <person name="Young C.C."/>
            <person name="Chen W.M."/>
        </authorList>
    </citation>
    <scope>NUCLEOTIDE SEQUENCE [LARGE SCALE GENOMIC DNA]</scope>
    <source>
        <strain evidence="2 3">CKOBP-6</strain>
    </source>
</reference>
<evidence type="ECO:0000313" key="3">
    <source>
        <dbReference type="Proteomes" id="UP000250369"/>
    </source>
</evidence>